<keyword evidence="2" id="KW-1185">Reference proteome</keyword>
<organism evidence="1 2">
    <name type="scientific">Trifolium medium</name>
    <dbReference type="NCBI Taxonomy" id="97028"/>
    <lineage>
        <taxon>Eukaryota</taxon>
        <taxon>Viridiplantae</taxon>
        <taxon>Streptophyta</taxon>
        <taxon>Embryophyta</taxon>
        <taxon>Tracheophyta</taxon>
        <taxon>Spermatophyta</taxon>
        <taxon>Magnoliopsida</taxon>
        <taxon>eudicotyledons</taxon>
        <taxon>Gunneridae</taxon>
        <taxon>Pentapetalae</taxon>
        <taxon>rosids</taxon>
        <taxon>fabids</taxon>
        <taxon>Fabales</taxon>
        <taxon>Fabaceae</taxon>
        <taxon>Papilionoideae</taxon>
        <taxon>50 kb inversion clade</taxon>
        <taxon>NPAAA clade</taxon>
        <taxon>Hologalegina</taxon>
        <taxon>IRL clade</taxon>
        <taxon>Trifolieae</taxon>
        <taxon>Trifolium</taxon>
    </lineage>
</organism>
<evidence type="ECO:0000313" key="2">
    <source>
        <dbReference type="Proteomes" id="UP000265520"/>
    </source>
</evidence>
<reference evidence="1 2" key="1">
    <citation type="journal article" date="2018" name="Front. Plant Sci.">
        <title>Red Clover (Trifolium pratense) and Zigzag Clover (T. medium) - A Picture of Genomic Similarities and Differences.</title>
        <authorList>
            <person name="Dluhosova J."/>
            <person name="Istvanek J."/>
            <person name="Nedelnik J."/>
            <person name="Repkova J."/>
        </authorList>
    </citation>
    <scope>NUCLEOTIDE SEQUENCE [LARGE SCALE GENOMIC DNA]</scope>
    <source>
        <strain evidence="2">cv. 10/8</strain>
        <tissue evidence="1">Leaf</tissue>
    </source>
</reference>
<dbReference type="AlphaFoldDB" id="A0A392R0A5"/>
<accession>A0A392R0A5</accession>
<name>A0A392R0A5_9FABA</name>
<sequence length="80" mass="9093">MQTFAKVRLKDIMQHMRTHFSLGITMSTAWKAKQYATEVIEGDSIRQYSLLRAYADELTRGVKRVSSMVVDPLLVLMGAT</sequence>
<comment type="caution">
    <text evidence="1">The sequence shown here is derived from an EMBL/GenBank/DDBJ whole genome shotgun (WGS) entry which is preliminary data.</text>
</comment>
<evidence type="ECO:0000313" key="1">
    <source>
        <dbReference type="EMBL" id="MCI28985.1"/>
    </source>
</evidence>
<proteinExistence type="predicted"/>
<dbReference type="Proteomes" id="UP000265520">
    <property type="component" value="Unassembled WGS sequence"/>
</dbReference>
<dbReference type="EMBL" id="LXQA010169478">
    <property type="protein sequence ID" value="MCI28985.1"/>
    <property type="molecule type" value="Genomic_DNA"/>
</dbReference>
<protein>
    <submittedName>
        <fullName evidence="1">Uncharacterized protein</fullName>
    </submittedName>
</protein>